<evidence type="ECO:0000313" key="23">
    <source>
        <dbReference type="EMBL" id="SEQ82685.1"/>
    </source>
</evidence>
<evidence type="ECO:0000256" key="6">
    <source>
        <dbReference type="ARBA" id="ARBA00017322"/>
    </source>
</evidence>
<feature type="transmembrane region" description="Helical" evidence="21">
    <location>
        <begin position="20"/>
        <end position="40"/>
    </location>
</feature>
<evidence type="ECO:0000256" key="1">
    <source>
        <dbReference type="ARBA" id="ARBA00000085"/>
    </source>
</evidence>
<keyword evidence="13 23" id="KW-0418">Kinase</keyword>
<keyword evidence="12" id="KW-0479">Metal-binding</keyword>
<dbReference type="EMBL" id="FOFA01000006">
    <property type="protein sequence ID" value="SEQ82685.1"/>
    <property type="molecule type" value="Genomic_DNA"/>
</dbReference>
<evidence type="ECO:0000256" key="9">
    <source>
        <dbReference type="ARBA" id="ARBA00022490"/>
    </source>
</evidence>
<evidence type="ECO:0000256" key="12">
    <source>
        <dbReference type="ARBA" id="ARBA00022723"/>
    </source>
</evidence>
<evidence type="ECO:0000256" key="17">
    <source>
        <dbReference type="ARBA" id="ARBA00023014"/>
    </source>
</evidence>
<dbReference type="InterPro" id="IPR004358">
    <property type="entry name" value="Sig_transdc_His_kin-like_C"/>
</dbReference>
<dbReference type="GO" id="GO:0046983">
    <property type="term" value="F:protein dimerization activity"/>
    <property type="evidence" value="ECO:0007669"/>
    <property type="project" value="InterPro"/>
</dbReference>
<keyword evidence="7" id="KW-1003">Cell membrane</keyword>
<evidence type="ECO:0000256" key="7">
    <source>
        <dbReference type="ARBA" id="ARBA00022475"/>
    </source>
</evidence>
<evidence type="ECO:0000256" key="13">
    <source>
        <dbReference type="ARBA" id="ARBA00022777"/>
    </source>
</evidence>
<protein>
    <recommendedName>
        <fullName evidence="6">Oxygen sensor histidine kinase NreB</fullName>
        <ecNumber evidence="5">2.7.13.3</ecNumber>
    </recommendedName>
    <alternativeName>
        <fullName evidence="20">Nitrogen regulation protein B</fullName>
    </alternativeName>
</protein>
<organism evidence="23 24">
    <name type="scientific">Microlunatus flavus</name>
    <dbReference type="NCBI Taxonomy" id="1036181"/>
    <lineage>
        <taxon>Bacteria</taxon>
        <taxon>Bacillati</taxon>
        <taxon>Actinomycetota</taxon>
        <taxon>Actinomycetes</taxon>
        <taxon>Propionibacteriales</taxon>
        <taxon>Propionibacteriaceae</taxon>
        <taxon>Microlunatus</taxon>
    </lineage>
</organism>
<dbReference type="PANTHER" id="PTHR24421:SF37">
    <property type="entry name" value="SENSOR HISTIDINE KINASE NARS"/>
    <property type="match status" value="1"/>
</dbReference>
<evidence type="ECO:0000256" key="14">
    <source>
        <dbReference type="ARBA" id="ARBA00022989"/>
    </source>
</evidence>
<evidence type="ECO:0000256" key="2">
    <source>
        <dbReference type="ARBA" id="ARBA00001966"/>
    </source>
</evidence>
<name>A0A1H9J7U1_9ACTN</name>
<evidence type="ECO:0000256" key="3">
    <source>
        <dbReference type="ARBA" id="ARBA00004496"/>
    </source>
</evidence>
<keyword evidence="16" id="KW-0902">Two-component regulatory system</keyword>
<dbReference type="Pfam" id="PF07730">
    <property type="entry name" value="HisKA_3"/>
    <property type="match status" value="1"/>
</dbReference>
<evidence type="ECO:0000256" key="11">
    <source>
        <dbReference type="ARBA" id="ARBA00022692"/>
    </source>
</evidence>
<dbReference type="GO" id="GO:0046872">
    <property type="term" value="F:metal ion binding"/>
    <property type="evidence" value="ECO:0007669"/>
    <property type="project" value="UniProtKB-KW"/>
</dbReference>
<evidence type="ECO:0000313" key="24">
    <source>
        <dbReference type="Proteomes" id="UP000198504"/>
    </source>
</evidence>
<dbReference type="PANTHER" id="PTHR24421">
    <property type="entry name" value="NITRATE/NITRITE SENSOR PROTEIN NARX-RELATED"/>
    <property type="match status" value="1"/>
</dbReference>
<dbReference type="InterPro" id="IPR036890">
    <property type="entry name" value="HATPase_C_sf"/>
</dbReference>
<evidence type="ECO:0000256" key="20">
    <source>
        <dbReference type="ARBA" id="ARBA00030800"/>
    </source>
</evidence>
<evidence type="ECO:0000256" key="19">
    <source>
        <dbReference type="ARBA" id="ARBA00024827"/>
    </source>
</evidence>
<dbReference type="PROSITE" id="PS50109">
    <property type="entry name" value="HIS_KIN"/>
    <property type="match status" value="1"/>
</dbReference>
<dbReference type="GO" id="GO:0005737">
    <property type="term" value="C:cytoplasm"/>
    <property type="evidence" value="ECO:0007669"/>
    <property type="project" value="UniProtKB-SubCell"/>
</dbReference>
<dbReference type="SMART" id="SM00387">
    <property type="entry name" value="HATPase_c"/>
    <property type="match status" value="1"/>
</dbReference>
<evidence type="ECO:0000256" key="18">
    <source>
        <dbReference type="ARBA" id="ARBA00023136"/>
    </source>
</evidence>
<keyword evidence="8" id="KW-0004">4Fe-4S</keyword>
<reference evidence="24" key="1">
    <citation type="submission" date="2016-10" db="EMBL/GenBank/DDBJ databases">
        <authorList>
            <person name="Varghese N."/>
            <person name="Submissions S."/>
        </authorList>
    </citation>
    <scope>NUCLEOTIDE SEQUENCE [LARGE SCALE GENOMIC DNA]</scope>
    <source>
        <strain evidence="24">CGMCC 4.6856</strain>
    </source>
</reference>
<dbReference type="PRINTS" id="PR00344">
    <property type="entry name" value="BCTRLSENSOR"/>
</dbReference>
<evidence type="ECO:0000256" key="8">
    <source>
        <dbReference type="ARBA" id="ARBA00022485"/>
    </source>
</evidence>
<evidence type="ECO:0000256" key="21">
    <source>
        <dbReference type="SAM" id="Phobius"/>
    </source>
</evidence>
<dbReference type="InterPro" id="IPR050482">
    <property type="entry name" value="Sensor_HK_TwoCompSys"/>
</dbReference>
<keyword evidence="14 21" id="KW-1133">Transmembrane helix</keyword>
<sequence length="459" mass="48953">MPRRRAGSRTVRSGARRELVVVIGFGLVAMLAIGLGAAFASRSVAQSQALDDSERMTQRLADLVVGPLLAGYLEGDAEGVRTLEQAVRNRMADGYLTEVVVWSRDGLVLYSDKPGEVGTRAPLSPDVLAAIDGRIVSAFEDDAPEADAASGGAVDPRADDARYVEVYVPLRLDGRPPMAFEAYYDYQRVDEVANSLLSQTLPLVLVPLLLLQLIQVPIVLSLARRLQSHEHDRARLLEQALTASDRERVRFAADLHDGPIQDLAAISYVLGALTPGAPERETALMTRAQEALQRSIESLRTLMTDLYPPDLGSADLGDTVTALASELRTEGLDVTLDVSPVGPLDTDTATALYRVARESLVNVTKHAGAGTVSVRLGLVDPARPGGGPTVELEISDDGRGIAPDRLDRRGEGHLGLRLLADRVDALGGRLTVTTTPDHGTTVRAVLPATTAETSGSSRS</sequence>
<keyword evidence="15" id="KW-0408">Iron</keyword>
<keyword evidence="24" id="KW-1185">Reference proteome</keyword>
<evidence type="ECO:0000256" key="15">
    <source>
        <dbReference type="ARBA" id="ARBA00023004"/>
    </source>
</evidence>
<dbReference type="Gene3D" id="1.20.5.1930">
    <property type="match status" value="1"/>
</dbReference>
<comment type="catalytic activity">
    <reaction evidence="1">
        <text>ATP + protein L-histidine = ADP + protein N-phospho-L-histidine.</text>
        <dbReference type="EC" id="2.7.13.3"/>
    </reaction>
</comment>
<evidence type="ECO:0000256" key="10">
    <source>
        <dbReference type="ARBA" id="ARBA00022679"/>
    </source>
</evidence>
<comment type="cofactor">
    <cofactor evidence="2">
        <name>[4Fe-4S] cluster</name>
        <dbReference type="ChEBI" id="CHEBI:49883"/>
    </cofactor>
</comment>
<feature type="domain" description="Histidine kinase" evidence="22">
    <location>
        <begin position="251"/>
        <end position="450"/>
    </location>
</feature>
<dbReference type="GO" id="GO:0000155">
    <property type="term" value="F:phosphorelay sensor kinase activity"/>
    <property type="evidence" value="ECO:0007669"/>
    <property type="project" value="InterPro"/>
</dbReference>
<dbReference type="Gene3D" id="3.30.565.10">
    <property type="entry name" value="Histidine kinase-like ATPase, C-terminal domain"/>
    <property type="match status" value="1"/>
</dbReference>
<dbReference type="AlphaFoldDB" id="A0A1H9J7U1"/>
<dbReference type="SUPFAM" id="SSF55874">
    <property type="entry name" value="ATPase domain of HSP90 chaperone/DNA topoisomerase II/histidine kinase"/>
    <property type="match status" value="1"/>
</dbReference>
<evidence type="ECO:0000259" key="22">
    <source>
        <dbReference type="PROSITE" id="PS50109"/>
    </source>
</evidence>
<dbReference type="RefSeq" id="WP_232506421.1">
    <property type="nucleotide sequence ID" value="NZ_FOFA01000006.1"/>
</dbReference>
<dbReference type="Proteomes" id="UP000198504">
    <property type="component" value="Unassembled WGS sequence"/>
</dbReference>
<dbReference type="InterPro" id="IPR005467">
    <property type="entry name" value="His_kinase_dom"/>
</dbReference>
<accession>A0A1H9J7U1</accession>
<evidence type="ECO:0000256" key="5">
    <source>
        <dbReference type="ARBA" id="ARBA00012438"/>
    </source>
</evidence>
<keyword evidence="18 21" id="KW-0472">Membrane</keyword>
<keyword evidence="17" id="KW-0411">Iron-sulfur</keyword>
<comment type="function">
    <text evidence="19">Member of the two-component regulatory system NreB/NreC involved in the control of dissimilatory nitrate/nitrite reduction in response to oxygen. NreB functions as a direct oxygen sensor histidine kinase which is autophosphorylated, in the absence of oxygen, probably at the conserved histidine residue, and transfers its phosphate group probably to a conserved aspartate residue of NreC. NreB/NreC activates the expression of the nitrate (narGHJI) and nitrite (nir) reductase operons, as well as the putative nitrate transporter gene narT.</text>
</comment>
<dbReference type="Pfam" id="PF02518">
    <property type="entry name" value="HATPase_c"/>
    <property type="match status" value="1"/>
</dbReference>
<evidence type="ECO:0000256" key="4">
    <source>
        <dbReference type="ARBA" id="ARBA00004651"/>
    </source>
</evidence>
<dbReference type="STRING" id="1036181.SAMN05421756_106111"/>
<dbReference type="CDD" id="cd16917">
    <property type="entry name" value="HATPase_UhpB-NarQ-NarX-like"/>
    <property type="match status" value="1"/>
</dbReference>
<keyword evidence="11 21" id="KW-0812">Transmembrane</keyword>
<dbReference type="InterPro" id="IPR003594">
    <property type="entry name" value="HATPase_dom"/>
</dbReference>
<comment type="subcellular location">
    <subcellularLocation>
        <location evidence="4">Cell membrane</location>
        <topology evidence="4">Multi-pass membrane protein</topology>
    </subcellularLocation>
    <subcellularLocation>
        <location evidence="3">Cytoplasm</location>
    </subcellularLocation>
</comment>
<keyword evidence="9" id="KW-0963">Cytoplasm</keyword>
<dbReference type="GO" id="GO:0005886">
    <property type="term" value="C:plasma membrane"/>
    <property type="evidence" value="ECO:0007669"/>
    <property type="project" value="UniProtKB-SubCell"/>
</dbReference>
<dbReference type="GO" id="GO:0051539">
    <property type="term" value="F:4 iron, 4 sulfur cluster binding"/>
    <property type="evidence" value="ECO:0007669"/>
    <property type="project" value="UniProtKB-KW"/>
</dbReference>
<keyword evidence="10" id="KW-0808">Transferase</keyword>
<evidence type="ECO:0000256" key="16">
    <source>
        <dbReference type="ARBA" id="ARBA00023012"/>
    </source>
</evidence>
<dbReference type="InterPro" id="IPR011712">
    <property type="entry name" value="Sig_transdc_His_kin_sub3_dim/P"/>
</dbReference>
<dbReference type="EC" id="2.7.13.3" evidence="5"/>
<proteinExistence type="predicted"/>
<gene>
    <name evidence="23" type="ORF">SAMN05421756_106111</name>
</gene>